<organism evidence="2 3">
    <name type="scientific">Ancylostoma caninum</name>
    <name type="common">Dog hookworm</name>
    <dbReference type="NCBI Taxonomy" id="29170"/>
    <lineage>
        <taxon>Eukaryota</taxon>
        <taxon>Metazoa</taxon>
        <taxon>Ecdysozoa</taxon>
        <taxon>Nematoda</taxon>
        <taxon>Chromadorea</taxon>
        <taxon>Rhabditida</taxon>
        <taxon>Rhabditina</taxon>
        <taxon>Rhabditomorpha</taxon>
        <taxon>Strongyloidea</taxon>
        <taxon>Ancylostomatidae</taxon>
        <taxon>Ancylostomatinae</taxon>
        <taxon>Ancylostoma</taxon>
    </lineage>
</organism>
<feature type="transmembrane region" description="Helical" evidence="1">
    <location>
        <begin position="261"/>
        <end position="284"/>
    </location>
</feature>
<dbReference type="OrthoDB" id="5779555at2759"/>
<dbReference type="SUPFAM" id="SSF56300">
    <property type="entry name" value="Metallo-dependent phosphatases"/>
    <property type="match status" value="1"/>
</dbReference>
<keyword evidence="3" id="KW-1185">Reference proteome</keyword>
<dbReference type="Proteomes" id="UP000252519">
    <property type="component" value="Unassembled WGS sequence"/>
</dbReference>
<dbReference type="GO" id="GO:0005634">
    <property type="term" value="C:nucleus"/>
    <property type="evidence" value="ECO:0007669"/>
    <property type="project" value="TreeGrafter"/>
</dbReference>
<evidence type="ECO:0008006" key="4">
    <source>
        <dbReference type="Google" id="ProtNLM"/>
    </source>
</evidence>
<dbReference type="InterPro" id="IPR006186">
    <property type="entry name" value="Ser/Thr-sp_prot-phosphatase"/>
</dbReference>
<dbReference type="EMBL" id="JOJR01001898">
    <property type="protein sequence ID" value="RCN29533.1"/>
    <property type="molecule type" value="Genomic_DNA"/>
</dbReference>
<evidence type="ECO:0000313" key="3">
    <source>
        <dbReference type="Proteomes" id="UP000252519"/>
    </source>
</evidence>
<dbReference type="InterPro" id="IPR029052">
    <property type="entry name" value="Metallo-depent_PP-like"/>
</dbReference>
<dbReference type="Gene3D" id="3.60.21.10">
    <property type="match status" value="1"/>
</dbReference>
<name>A0A368FBN5_ANCCA</name>
<proteinExistence type="predicted"/>
<dbReference type="PANTHER" id="PTHR11668">
    <property type="entry name" value="SERINE/THREONINE PROTEIN PHOSPHATASE"/>
    <property type="match status" value="1"/>
</dbReference>
<comment type="caution">
    <text evidence="2">The sequence shown here is derived from an EMBL/GenBank/DDBJ whole genome shotgun (WGS) entry which is preliminary data.</text>
</comment>
<keyword evidence="1" id="KW-0812">Transmembrane</keyword>
<keyword evidence="1" id="KW-1133">Transmembrane helix</keyword>
<feature type="non-terminal residue" evidence="2">
    <location>
        <position position="1"/>
    </location>
</feature>
<dbReference type="PRINTS" id="PR00114">
    <property type="entry name" value="STPHPHTASE"/>
</dbReference>
<dbReference type="STRING" id="29170.A0A368FBN5"/>
<sequence length="340" mass="38838">LVHIQAIYKWSVIPAAEHTETCTPNSVSLAQPTATQPTEFRLYRSDMGDAAVTQNLRVYGVKIWPHVCNTVKLKRSSAEKRELYRKCTGLVLRRDPDVYDRSLSRILAKRYTEYGLWAGTLTRYALVIRNKLRPNNNGRTIPLTVIDDDDENEGMSQSWPEVDIGGVFPHVDLGRKRSDFDRLFDGFVQQTHEAFLINKPTLEPNVLREMVLEAFKGKKTIRSVAKRRIEEEVTVMGPIYGEGDSLITLLSLVGMPPQRTYVFLGCYFGLGFAPFESLLLLMCLKCLYPNKIYLLKGHLEEPASIKSLGLDDWLFRRRVPRESVLRVSETVMVGFRHSID</sequence>
<reference evidence="2 3" key="1">
    <citation type="submission" date="2014-10" db="EMBL/GenBank/DDBJ databases">
        <title>Draft genome of the hookworm Ancylostoma caninum.</title>
        <authorList>
            <person name="Mitreva M."/>
        </authorList>
    </citation>
    <scope>NUCLEOTIDE SEQUENCE [LARGE SCALE GENOMIC DNA]</scope>
    <source>
        <strain evidence="2 3">Baltimore</strain>
    </source>
</reference>
<dbReference type="GO" id="GO:0004722">
    <property type="term" value="F:protein serine/threonine phosphatase activity"/>
    <property type="evidence" value="ECO:0007669"/>
    <property type="project" value="TreeGrafter"/>
</dbReference>
<evidence type="ECO:0000256" key="1">
    <source>
        <dbReference type="SAM" id="Phobius"/>
    </source>
</evidence>
<evidence type="ECO:0000313" key="2">
    <source>
        <dbReference type="EMBL" id="RCN29533.1"/>
    </source>
</evidence>
<dbReference type="AlphaFoldDB" id="A0A368FBN5"/>
<protein>
    <recommendedName>
        <fullName evidence="4">Serine/threonine specific protein phosphatases domain-containing protein</fullName>
    </recommendedName>
</protein>
<gene>
    <name evidence="2" type="ORF">ANCCAN_24704</name>
</gene>
<keyword evidence="1" id="KW-0472">Membrane</keyword>
<dbReference type="GO" id="GO:0005737">
    <property type="term" value="C:cytoplasm"/>
    <property type="evidence" value="ECO:0007669"/>
    <property type="project" value="TreeGrafter"/>
</dbReference>
<accession>A0A368FBN5</accession>
<dbReference type="PANTHER" id="PTHR11668:SF4">
    <property type="entry name" value="SERINE_THREONINE SPECIFIC PROTEIN PHOSPHATASES DOMAIN-CONTAINING PROTEIN"/>
    <property type="match status" value="1"/>
</dbReference>
<dbReference type="InterPro" id="IPR050341">
    <property type="entry name" value="PP1_catalytic_subunit"/>
</dbReference>